<organism evidence="7 8">
    <name type="scientific">candidate division MSBL1 archaeon SCGC-AAA259A05</name>
    <dbReference type="NCBI Taxonomy" id="1698259"/>
    <lineage>
        <taxon>Archaea</taxon>
        <taxon>Methanobacteriati</taxon>
        <taxon>Methanobacteriota</taxon>
        <taxon>candidate division MSBL1</taxon>
    </lineage>
</organism>
<evidence type="ECO:0000256" key="2">
    <source>
        <dbReference type="ARBA" id="ARBA00022980"/>
    </source>
</evidence>
<dbReference type="PANTHER" id="PTHR20981">
    <property type="entry name" value="60S RIBOSOMAL PROTEIN L21"/>
    <property type="match status" value="1"/>
</dbReference>
<dbReference type="Gene3D" id="2.30.30.70">
    <property type="entry name" value="Ribosomal protein L21"/>
    <property type="match status" value="1"/>
</dbReference>
<dbReference type="HAMAP" id="MF_00369">
    <property type="entry name" value="Ribosomal_eL21"/>
    <property type="match status" value="1"/>
</dbReference>
<evidence type="ECO:0000313" key="8">
    <source>
        <dbReference type="Proteomes" id="UP000070163"/>
    </source>
</evidence>
<feature type="compositionally biased region" description="Basic residues" evidence="6">
    <location>
        <begin position="1"/>
        <end position="18"/>
    </location>
</feature>
<proteinExistence type="inferred from homology"/>
<evidence type="ECO:0000256" key="1">
    <source>
        <dbReference type="ARBA" id="ARBA00008427"/>
    </source>
</evidence>
<dbReference type="EMBL" id="LHXJ01000004">
    <property type="protein sequence ID" value="KXA91629.1"/>
    <property type="molecule type" value="Genomic_DNA"/>
</dbReference>
<dbReference type="GO" id="GO:0005840">
    <property type="term" value="C:ribosome"/>
    <property type="evidence" value="ECO:0007669"/>
    <property type="project" value="UniProtKB-KW"/>
</dbReference>
<evidence type="ECO:0000256" key="5">
    <source>
        <dbReference type="HAMAP-Rule" id="MF_00369"/>
    </source>
</evidence>
<dbReference type="InterPro" id="IPR036948">
    <property type="entry name" value="Ribosomal_eL21_sf"/>
</dbReference>
<comment type="similarity">
    <text evidence="1 5">Belongs to the eukaryotic ribosomal protein eL21 family.</text>
</comment>
<gene>
    <name evidence="5" type="primary">rpl21e</name>
    <name evidence="7" type="ORF">AKJ57_00550</name>
</gene>
<dbReference type="SUPFAM" id="SSF50104">
    <property type="entry name" value="Translation proteins SH3-like domain"/>
    <property type="match status" value="1"/>
</dbReference>
<name>A0A133UBS5_9EURY</name>
<dbReference type="GO" id="GO:0006412">
    <property type="term" value="P:translation"/>
    <property type="evidence" value="ECO:0007669"/>
    <property type="project" value="UniProtKB-UniRule"/>
</dbReference>
<dbReference type="GO" id="GO:0003735">
    <property type="term" value="F:structural constituent of ribosome"/>
    <property type="evidence" value="ECO:0007669"/>
    <property type="project" value="InterPro"/>
</dbReference>
<evidence type="ECO:0000313" key="7">
    <source>
        <dbReference type="EMBL" id="KXA91629.1"/>
    </source>
</evidence>
<dbReference type="Pfam" id="PF01157">
    <property type="entry name" value="Ribosomal_L21e"/>
    <property type="match status" value="1"/>
</dbReference>
<dbReference type="NCBIfam" id="NF003303">
    <property type="entry name" value="PRK04306.1"/>
    <property type="match status" value="1"/>
</dbReference>
<keyword evidence="8" id="KW-1185">Reference proteome</keyword>
<comment type="caution">
    <text evidence="7">The sequence shown here is derived from an EMBL/GenBank/DDBJ whole genome shotgun (WGS) entry which is preliminary data.</text>
</comment>
<keyword evidence="2 5" id="KW-0689">Ribosomal protein</keyword>
<sequence length="96" mass="10984">MMTKSKGKKSKTRKKLRKNVKERGKFPTRKMIQELSVGSKVSIEIDPSIHKGQPHPKFYGRTGTVSGKQGRAYVINLKGENKKVISRPEHLKRVRN</sequence>
<evidence type="ECO:0000256" key="6">
    <source>
        <dbReference type="SAM" id="MobiDB-lite"/>
    </source>
</evidence>
<dbReference type="GO" id="GO:1990904">
    <property type="term" value="C:ribonucleoprotein complex"/>
    <property type="evidence" value="ECO:0007669"/>
    <property type="project" value="UniProtKB-KW"/>
</dbReference>
<dbReference type="InterPro" id="IPR001147">
    <property type="entry name" value="Ribosomal_eL21"/>
</dbReference>
<protein>
    <recommendedName>
        <fullName evidence="4 5">Large ribosomal subunit protein eL21</fullName>
    </recommendedName>
</protein>
<dbReference type="AlphaFoldDB" id="A0A133UBS5"/>
<keyword evidence="3 5" id="KW-0687">Ribonucleoprotein</keyword>
<evidence type="ECO:0000256" key="4">
    <source>
        <dbReference type="ARBA" id="ARBA00035219"/>
    </source>
</evidence>
<reference evidence="7 8" key="1">
    <citation type="journal article" date="2016" name="Sci. Rep.">
        <title>Metabolic traits of an uncultured archaeal lineage -MSBL1- from brine pools of the Red Sea.</title>
        <authorList>
            <person name="Mwirichia R."/>
            <person name="Alam I."/>
            <person name="Rashid M."/>
            <person name="Vinu M."/>
            <person name="Ba-Alawi W."/>
            <person name="Anthony Kamau A."/>
            <person name="Kamanda Ngugi D."/>
            <person name="Goker M."/>
            <person name="Klenk H.P."/>
            <person name="Bajic V."/>
            <person name="Stingl U."/>
        </authorList>
    </citation>
    <scope>NUCLEOTIDE SEQUENCE [LARGE SCALE GENOMIC DNA]</scope>
    <source>
        <strain evidence="7">SCGC-AAA259A05</strain>
    </source>
</reference>
<evidence type="ECO:0000256" key="3">
    <source>
        <dbReference type="ARBA" id="ARBA00023274"/>
    </source>
</evidence>
<feature type="region of interest" description="Disordered" evidence="6">
    <location>
        <begin position="1"/>
        <end position="28"/>
    </location>
</feature>
<dbReference type="InterPro" id="IPR022856">
    <property type="entry name" value="Ribosomal_eL21_arc"/>
</dbReference>
<dbReference type="Proteomes" id="UP000070163">
    <property type="component" value="Unassembled WGS sequence"/>
</dbReference>
<accession>A0A133UBS5</accession>
<dbReference type="InterPro" id="IPR008991">
    <property type="entry name" value="Translation_prot_SH3-like_sf"/>
</dbReference>